<gene>
    <name evidence="9" type="ORF">POBO1169_LOCUS4643</name>
</gene>
<dbReference type="GO" id="GO:0006644">
    <property type="term" value="P:phospholipid metabolic process"/>
    <property type="evidence" value="ECO:0007669"/>
    <property type="project" value="InterPro"/>
</dbReference>
<keyword evidence="4 7" id="KW-1133">Transmembrane helix</keyword>
<dbReference type="InterPro" id="IPR043216">
    <property type="entry name" value="PAP-like"/>
</dbReference>
<evidence type="ECO:0000256" key="7">
    <source>
        <dbReference type="SAM" id="Phobius"/>
    </source>
</evidence>
<dbReference type="Pfam" id="PF01569">
    <property type="entry name" value="PAP2"/>
    <property type="match status" value="1"/>
</dbReference>
<feature type="transmembrane region" description="Helical" evidence="7">
    <location>
        <begin position="109"/>
        <end position="130"/>
    </location>
</feature>
<dbReference type="SMART" id="SM00014">
    <property type="entry name" value="acidPPc"/>
    <property type="match status" value="1"/>
</dbReference>
<protein>
    <recommendedName>
        <fullName evidence="8">Phosphatidic acid phosphatase type 2/haloperoxidase domain-containing protein</fullName>
    </recommendedName>
</protein>
<dbReference type="SUPFAM" id="SSF48317">
    <property type="entry name" value="Acid phosphatase/Vanadium-dependent haloperoxidase"/>
    <property type="match status" value="1"/>
</dbReference>
<name>A0A7S0N2C0_9CHLO</name>
<feature type="transmembrane region" description="Helical" evidence="7">
    <location>
        <begin position="79"/>
        <end position="97"/>
    </location>
</feature>
<dbReference type="EMBL" id="HBFA01008845">
    <property type="protein sequence ID" value="CAD8656849.1"/>
    <property type="molecule type" value="Transcribed_RNA"/>
</dbReference>
<organism evidence="9">
    <name type="scientific">Pyramimonas obovata</name>
    <dbReference type="NCBI Taxonomy" id="1411642"/>
    <lineage>
        <taxon>Eukaryota</taxon>
        <taxon>Viridiplantae</taxon>
        <taxon>Chlorophyta</taxon>
        <taxon>Pyramimonadophyceae</taxon>
        <taxon>Pyramimonadales</taxon>
        <taxon>Pyramimonadaceae</taxon>
        <taxon>Pyramimonas</taxon>
        <taxon>Pyramimonas incertae sedis</taxon>
    </lineage>
</organism>
<dbReference type="InterPro" id="IPR036938">
    <property type="entry name" value="PAP2/HPO_sf"/>
</dbReference>
<dbReference type="GO" id="GO:0046839">
    <property type="term" value="P:phospholipid dephosphorylation"/>
    <property type="evidence" value="ECO:0007669"/>
    <property type="project" value="TreeGrafter"/>
</dbReference>
<evidence type="ECO:0000256" key="4">
    <source>
        <dbReference type="ARBA" id="ARBA00022989"/>
    </source>
</evidence>
<evidence type="ECO:0000256" key="6">
    <source>
        <dbReference type="SAM" id="MobiDB-lite"/>
    </source>
</evidence>
<evidence type="ECO:0000259" key="8">
    <source>
        <dbReference type="SMART" id="SM00014"/>
    </source>
</evidence>
<evidence type="ECO:0000313" key="9">
    <source>
        <dbReference type="EMBL" id="CAD8656849.1"/>
    </source>
</evidence>
<dbReference type="AlphaFoldDB" id="A0A7S0N2C0"/>
<feature type="transmembrane region" description="Helical" evidence="7">
    <location>
        <begin position="159"/>
        <end position="176"/>
    </location>
</feature>
<evidence type="ECO:0000256" key="1">
    <source>
        <dbReference type="ARBA" id="ARBA00004141"/>
    </source>
</evidence>
<dbReference type="PANTHER" id="PTHR10165:SF35">
    <property type="entry name" value="RE23632P"/>
    <property type="match status" value="1"/>
</dbReference>
<evidence type="ECO:0000256" key="3">
    <source>
        <dbReference type="ARBA" id="ARBA00022692"/>
    </source>
</evidence>
<keyword evidence="5 7" id="KW-0472">Membrane</keyword>
<evidence type="ECO:0000256" key="5">
    <source>
        <dbReference type="ARBA" id="ARBA00023136"/>
    </source>
</evidence>
<keyword evidence="3 7" id="KW-0812">Transmembrane</keyword>
<dbReference type="InterPro" id="IPR000326">
    <property type="entry name" value="PAP2/HPO"/>
</dbReference>
<feature type="domain" description="Phosphatidic acid phosphatase type 2/haloperoxidase" evidence="8">
    <location>
        <begin position="109"/>
        <end position="234"/>
    </location>
</feature>
<comment type="subcellular location">
    <subcellularLocation>
        <location evidence="1">Membrane</location>
        <topology evidence="1">Multi-pass membrane protein</topology>
    </subcellularLocation>
</comment>
<dbReference type="Gene3D" id="1.20.144.10">
    <property type="entry name" value="Phosphatidic acid phosphatase type 2/haloperoxidase"/>
    <property type="match status" value="1"/>
</dbReference>
<dbReference type="GO" id="GO:0008195">
    <property type="term" value="F:phosphatidate phosphatase activity"/>
    <property type="evidence" value="ECO:0007669"/>
    <property type="project" value="TreeGrafter"/>
</dbReference>
<feature type="transmembrane region" description="Helical" evidence="7">
    <location>
        <begin position="188"/>
        <end position="207"/>
    </location>
</feature>
<feature type="transmembrane region" description="Helical" evidence="7">
    <location>
        <begin position="219"/>
        <end position="238"/>
    </location>
</feature>
<feature type="region of interest" description="Disordered" evidence="6">
    <location>
        <begin position="261"/>
        <end position="295"/>
    </location>
</feature>
<evidence type="ECO:0000256" key="2">
    <source>
        <dbReference type="ARBA" id="ARBA00008816"/>
    </source>
</evidence>
<sequence>MAEKKSNPFIRMMRSFGMFFGWMWDTRYWAEWVMSVVVIIISLYISGAAEPRHRLTPMPDGVLDTNLSFPREASIVNKFSLWTAMLVMPFAVVALSINFGASWLDVHHVLLSILEALALSYAFTNAMQLMTGRLVPTWFERIEDDSGIKSGRLSFPSSHASYSSAAMTVLALYLLSKTRVFRRDRYQLPLLVYSLLPLAVSIFISTSRVMDHHSHFADINASFFIGTTTGIIAFHLQYPPIWNRNVGKPRTRGSRILDKVRESREEEKRRRYQTGGRDDKGMAGHDDAFEDDARI</sequence>
<accession>A0A7S0N2C0</accession>
<proteinExistence type="inferred from homology"/>
<dbReference type="PANTHER" id="PTHR10165">
    <property type="entry name" value="LIPID PHOSPHATE PHOSPHATASE"/>
    <property type="match status" value="1"/>
</dbReference>
<dbReference type="GO" id="GO:0016020">
    <property type="term" value="C:membrane"/>
    <property type="evidence" value="ECO:0007669"/>
    <property type="project" value="UniProtKB-SubCell"/>
</dbReference>
<comment type="similarity">
    <text evidence="2">Belongs to the PA-phosphatase related phosphoesterase family.</text>
</comment>
<feature type="compositionally biased region" description="Basic and acidic residues" evidence="6">
    <location>
        <begin position="276"/>
        <end position="295"/>
    </location>
</feature>
<reference evidence="9" key="1">
    <citation type="submission" date="2021-01" db="EMBL/GenBank/DDBJ databases">
        <authorList>
            <person name="Corre E."/>
            <person name="Pelletier E."/>
            <person name="Niang G."/>
            <person name="Scheremetjew M."/>
            <person name="Finn R."/>
            <person name="Kale V."/>
            <person name="Holt S."/>
            <person name="Cochrane G."/>
            <person name="Meng A."/>
            <person name="Brown T."/>
            <person name="Cohen L."/>
        </authorList>
    </citation>
    <scope>NUCLEOTIDE SEQUENCE</scope>
    <source>
        <strain evidence="9">CCMP722</strain>
    </source>
</reference>